<gene>
    <name evidence="2" type="ORF">BGZ65_002847</name>
</gene>
<evidence type="ECO:0000313" key="3">
    <source>
        <dbReference type="Proteomes" id="UP000749646"/>
    </source>
</evidence>
<protein>
    <submittedName>
        <fullName evidence="2">Uncharacterized protein</fullName>
    </submittedName>
</protein>
<dbReference type="AlphaFoldDB" id="A0A9P6ILW4"/>
<feature type="region of interest" description="Disordered" evidence="1">
    <location>
        <begin position="14"/>
        <end position="48"/>
    </location>
</feature>
<feature type="compositionally biased region" description="Low complexity" evidence="1">
    <location>
        <begin position="164"/>
        <end position="203"/>
    </location>
</feature>
<organism evidence="2 3">
    <name type="scientific">Modicella reniformis</name>
    <dbReference type="NCBI Taxonomy" id="1440133"/>
    <lineage>
        <taxon>Eukaryota</taxon>
        <taxon>Fungi</taxon>
        <taxon>Fungi incertae sedis</taxon>
        <taxon>Mucoromycota</taxon>
        <taxon>Mortierellomycotina</taxon>
        <taxon>Mortierellomycetes</taxon>
        <taxon>Mortierellales</taxon>
        <taxon>Mortierellaceae</taxon>
        <taxon>Modicella</taxon>
    </lineage>
</organism>
<accession>A0A9P6ILW4</accession>
<evidence type="ECO:0000313" key="2">
    <source>
        <dbReference type="EMBL" id="KAF9935962.1"/>
    </source>
</evidence>
<keyword evidence="3" id="KW-1185">Reference proteome</keyword>
<evidence type="ECO:0000256" key="1">
    <source>
        <dbReference type="SAM" id="MobiDB-lite"/>
    </source>
</evidence>
<reference evidence="2" key="1">
    <citation type="journal article" date="2020" name="Fungal Divers.">
        <title>Resolving the Mortierellaceae phylogeny through synthesis of multi-gene phylogenetics and phylogenomics.</title>
        <authorList>
            <person name="Vandepol N."/>
            <person name="Liber J."/>
            <person name="Desiro A."/>
            <person name="Na H."/>
            <person name="Kennedy M."/>
            <person name="Barry K."/>
            <person name="Grigoriev I.V."/>
            <person name="Miller A.N."/>
            <person name="O'Donnell K."/>
            <person name="Stajich J.E."/>
            <person name="Bonito G."/>
        </authorList>
    </citation>
    <scope>NUCLEOTIDE SEQUENCE</scope>
    <source>
        <strain evidence="2">MES-2147</strain>
    </source>
</reference>
<sequence>MFSVLSWIRPSDAQAPIANDASKVPDANNVPAATAASSGTEGQQQDDWVFLPSDHDDLMESSISDLDLLSASMTLYRPSVHPASSRTRATADHDLTSTEEGGEEAVVPQMKSKRQLKQERRQQQALAELERKPRYDPMIAKMRDQEFKMAKLAKMGLRNGRVMSSSTGGPNSSSARSTRSSGSGSGSNNSTSGGSTSGPQQSSVATEVC</sequence>
<dbReference type="EMBL" id="JAAAHW010009819">
    <property type="protein sequence ID" value="KAF9935962.1"/>
    <property type="molecule type" value="Genomic_DNA"/>
</dbReference>
<dbReference type="Proteomes" id="UP000749646">
    <property type="component" value="Unassembled WGS sequence"/>
</dbReference>
<comment type="caution">
    <text evidence="2">The sequence shown here is derived from an EMBL/GenBank/DDBJ whole genome shotgun (WGS) entry which is preliminary data.</text>
</comment>
<feature type="region of interest" description="Disordered" evidence="1">
    <location>
        <begin position="79"/>
        <end position="209"/>
    </location>
</feature>
<proteinExistence type="predicted"/>
<feature type="compositionally biased region" description="Basic and acidic residues" evidence="1">
    <location>
        <begin position="116"/>
        <end position="149"/>
    </location>
</feature>
<dbReference type="OrthoDB" id="2445434at2759"/>
<feature type="compositionally biased region" description="Polar residues" evidence="1">
    <location>
        <begin position="35"/>
        <end position="46"/>
    </location>
</feature>
<name>A0A9P6ILW4_9FUNG</name>